<evidence type="ECO:0000256" key="1">
    <source>
        <dbReference type="ARBA" id="ARBA00001933"/>
    </source>
</evidence>
<dbReference type="SUPFAM" id="SSF53383">
    <property type="entry name" value="PLP-dependent transferases"/>
    <property type="match status" value="1"/>
</dbReference>
<dbReference type="GO" id="GO:0019346">
    <property type="term" value="P:transsulfuration"/>
    <property type="evidence" value="ECO:0007669"/>
    <property type="project" value="InterPro"/>
</dbReference>
<dbReference type="InterPro" id="IPR015421">
    <property type="entry name" value="PyrdxlP-dep_Trfase_major"/>
</dbReference>
<comment type="catalytic activity">
    <reaction evidence="7">
        <text>an S-substituted L-cysteine + H2O = a thiol + pyruvate + NH4(+)</text>
        <dbReference type="Rhea" id="RHEA:18121"/>
        <dbReference type="ChEBI" id="CHEBI:15361"/>
        <dbReference type="ChEBI" id="CHEBI:15377"/>
        <dbReference type="ChEBI" id="CHEBI:28938"/>
        <dbReference type="ChEBI" id="CHEBI:29256"/>
        <dbReference type="ChEBI" id="CHEBI:58717"/>
        <dbReference type="EC" id="4.4.1.13"/>
    </reaction>
</comment>
<dbReference type="EC" id="4.4.1.8" evidence="8"/>
<dbReference type="EMBL" id="UIDG01000138">
    <property type="protein sequence ID" value="SUS05929.1"/>
    <property type="molecule type" value="Genomic_DNA"/>
</dbReference>
<name>A0A380TCV5_9ZZZZ</name>
<evidence type="ECO:0000256" key="3">
    <source>
        <dbReference type="ARBA" id="ARBA00022898"/>
    </source>
</evidence>
<dbReference type="GO" id="GO:0019450">
    <property type="term" value="P:L-cysteine catabolic process to pyruvate"/>
    <property type="evidence" value="ECO:0007669"/>
    <property type="project" value="TreeGrafter"/>
</dbReference>
<dbReference type="Pfam" id="PF01053">
    <property type="entry name" value="Cys_Met_Meta_PP"/>
    <property type="match status" value="1"/>
</dbReference>
<evidence type="ECO:0000256" key="5">
    <source>
        <dbReference type="ARBA" id="ARBA00046315"/>
    </source>
</evidence>
<keyword evidence="4 8" id="KW-0456">Lyase</keyword>
<evidence type="ECO:0000256" key="2">
    <source>
        <dbReference type="ARBA" id="ARBA00009077"/>
    </source>
</evidence>
<evidence type="ECO:0000256" key="7">
    <source>
        <dbReference type="ARBA" id="ARBA00047625"/>
    </source>
</evidence>
<accession>A0A380TCV5</accession>
<dbReference type="PIRSF" id="PIRSF001434">
    <property type="entry name" value="CGS"/>
    <property type="match status" value="1"/>
</dbReference>
<dbReference type="AlphaFoldDB" id="A0A380TCV5"/>
<keyword evidence="3" id="KW-0663">Pyridoxal phosphate</keyword>
<protein>
    <submittedName>
        <fullName evidence="8">Putative cystathionine beta-lyase</fullName>
        <ecNumber evidence="8">4.4.1.8</ecNumber>
    </submittedName>
</protein>
<comment type="cofactor">
    <cofactor evidence="1">
        <name>pyridoxal 5'-phosphate</name>
        <dbReference type="ChEBI" id="CHEBI:597326"/>
    </cofactor>
</comment>
<gene>
    <name evidence="8" type="primary">metC</name>
    <name evidence="8" type="ORF">DF3PB_2220003</name>
</gene>
<comment type="pathway">
    <text evidence="5">Amino-acid biosynthesis; L-methionine biosynthesis via de novo pathway; L-homocysteine from L-cystathionine: step 1/1.</text>
</comment>
<dbReference type="InterPro" id="IPR015424">
    <property type="entry name" value="PyrdxlP-dep_Trfase"/>
</dbReference>
<organism evidence="8">
    <name type="scientific">metagenome</name>
    <dbReference type="NCBI Taxonomy" id="256318"/>
    <lineage>
        <taxon>unclassified sequences</taxon>
        <taxon>metagenomes</taxon>
    </lineage>
</organism>
<evidence type="ECO:0000313" key="8">
    <source>
        <dbReference type="EMBL" id="SUS05929.1"/>
    </source>
</evidence>
<dbReference type="PANTHER" id="PTHR43500">
    <property type="entry name" value="CYSTATHIONINE BETA-LYASE-RELATED"/>
    <property type="match status" value="1"/>
</dbReference>
<dbReference type="PROSITE" id="PS00868">
    <property type="entry name" value="CYS_MET_METAB_PP"/>
    <property type="match status" value="1"/>
</dbReference>
<dbReference type="GO" id="GO:0030170">
    <property type="term" value="F:pyridoxal phosphate binding"/>
    <property type="evidence" value="ECO:0007669"/>
    <property type="project" value="InterPro"/>
</dbReference>
<dbReference type="InterPro" id="IPR015422">
    <property type="entry name" value="PyrdxlP-dep_Trfase_small"/>
</dbReference>
<reference evidence="8" key="1">
    <citation type="submission" date="2018-07" db="EMBL/GenBank/DDBJ databases">
        <authorList>
            <person name="Quirk P.G."/>
            <person name="Krulwich T.A."/>
        </authorList>
    </citation>
    <scope>NUCLEOTIDE SEQUENCE</scope>
</reference>
<dbReference type="InterPro" id="IPR054542">
    <property type="entry name" value="Cys_met_metab_PP"/>
</dbReference>
<dbReference type="NCBIfam" id="TIGR01324">
    <property type="entry name" value="cysta_beta_ly_B"/>
    <property type="match status" value="1"/>
</dbReference>
<dbReference type="GO" id="GO:0047804">
    <property type="term" value="F:cysteine-S-conjugate beta-lyase activity"/>
    <property type="evidence" value="ECO:0007669"/>
    <property type="project" value="UniProtKB-EC"/>
</dbReference>
<dbReference type="Gene3D" id="3.40.640.10">
    <property type="entry name" value="Type I PLP-dependent aspartate aminotransferase-like (Major domain)"/>
    <property type="match status" value="1"/>
</dbReference>
<dbReference type="InterPro" id="IPR006233">
    <property type="entry name" value="Cys_b_lyase_bac"/>
</dbReference>
<evidence type="ECO:0000256" key="6">
    <source>
        <dbReference type="ARBA" id="ARBA00047517"/>
    </source>
</evidence>
<dbReference type="PANTHER" id="PTHR43500:SF1">
    <property type="entry name" value="CYSTATHIONINE BETA-LYASE-RELATED"/>
    <property type="match status" value="1"/>
</dbReference>
<proteinExistence type="inferred from homology"/>
<dbReference type="Gene3D" id="3.90.1150.10">
    <property type="entry name" value="Aspartate Aminotransferase, domain 1"/>
    <property type="match status" value="1"/>
</dbReference>
<sequence>MTAKDTLLVQVGREPHANHGVVNPPVYRASTILYPSLADYEEADRTPFTGTRYGRRGTPTTFALEEAVARLEGGYRAVAVPSGLAAITLTLLAFLKAGDHLLMVDSVYGPTRRFCETVLKSFEVETTYYDPLADVAPLIRPNTKLIFLESPGSLTFEVQDAAAITAVAKARGIVTAIDNTWSAGLFFSPFEHGIDVSIQAATKYIVGHSDVMMGLITANEATWLRVKRATAFVGTAVSPDDCYLALRGLRTLSVRLARHQETALKVARWLQARAGVVHVRHPAFADCPGHAFWQRDFSGSNGLVSFVTEPASRDGVAALLDGMRLFGLGASWGGYESLIIPFDPQPVRTASSRWPYEGPCFRLHSGLEDADELIADLDDGLKRLQARG</sequence>
<dbReference type="FunFam" id="3.40.640.10:FF:000046">
    <property type="entry name" value="Cystathionine gamma-lyase"/>
    <property type="match status" value="1"/>
</dbReference>
<evidence type="ECO:0000256" key="4">
    <source>
        <dbReference type="ARBA" id="ARBA00023239"/>
    </source>
</evidence>
<comment type="similarity">
    <text evidence="2">Belongs to the trans-sulfuration enzymes family.</text>
</comment>
<comment type="catalytic activity">
    <reaction evidence="6">
        <text>L,L-cystathionine + H2O = L-homocysteine + pyruvate + NH4(+)</text>
        <dbReference type="Rhea" id="RHEA:13965"/>
        <dbReference type="ChEBI" id="CHEBI:15361"/>
        <dbReference type="ChEBI" id="CHEBI:15377"/>
        <dbReference type="ChEBI" id="CHEBI:28938"/>
        <dbReference type="ChEBI" id="CHEBI:58161"/>
        <dbReference type="ChEBI" id="CHEBI:58199"/>
    </reaction>
</comment>
<dbReference type="InterPro" id="IPR000277">
    <property type="entry name" value="Cys/Met-Metab_PyrdxlP-dep_enz"/>
</dbReference>